<dbReference type="Proteomes" id="UP001064489">
    <property type="component" value="Chromosome 5"/>
</dbReference>
<sequence>MLHEKNEFVIADTNHGDSKHVEFKVEVFNKVQDETLVKPTLSDMHDSVDNTEKEKHQYSITTWMERRQIWPPRQYGYAYLASFELNVGETIEIQEPSIYQESVSNTKSSQWAIVTSEEIESRLSGKFEMKDFGAMKKILALSPKSKDDEEEKMCRVTYASDVGVMMYAMVCTCPDISLGIIHWEIVKLTF</sequence>
<dbReference type="AlphaFoldDB" id="A0AAD5NR20"/>
<dbReference type="EMBL" id="JAJSOW010000102">
    <property type="protein sequence ID" value="KAI9177865.1"/>
    <property type="molecule type" value="Genomic_DNA"/>
</dbReference>
<comment type="caution">
    <text evidence="1">The sequence shown here is derived from an EMBL/GenBank/DDBJ whole genome shotgun (WGS) entry which is preliminary data.</text>
</comment>
<reference evidence="1" key="1">
    <citation type="journal article" date="2022" name="Plant J.">
        <title>Strategies of tolerance reflected in two North American maple genomes.</title>
        <authorList>
            <person name="McEvoy S.L."/>
            <person name="Sezen U.U."/>
            <person name="Trouern-Trend A."/>
            <person name="McMahon S.M."/>
            <person name="Schaberg P.G."/>
            <person name="Yang J."/>
            <person name="Wegrzyn J.L."/>
            <person name="Swenson N.G."/>
        </authorList>
    </citation>
    <scope>NUCLEOTIDE SEQUENCE</scope>
    <source>
        <strain evidence="1">91603</strain>
    </source>
</reference>
<evidence type="ECO:0000313" key="1">
    <source>
        <dbReference type="EMBL" id="KAI9177865.1"/>
    </source>
</evidence>
<keyword evidence="2" id="KW-1185">Reference proteome</keyword>
<reference evidence="1" key="2">
    <citation type="submission" date="2023-02" db="EMBL/GenBank/DDBJ databases">
        <authorList>
            <person name="Swenson N.G."/>
            <person name="Wegrzyn J.L."/>
            <person name="Mcevoy S.L."/>
        </authorList>
    </citation>
    <scope>NUCLEOTIDE SEQUENCE</scope>
    <source>
        <strain evidence="1">91603</strain>
        <tissue evidence="1">Leaf</tissue>
    </source>
</reference>
<proteinExistence type="predicted"/>
<accession>A0AAD5NR20</accession>
<protein>
    <submittedName>
        <fullName evidence="1">Uncharacterized protein</fullName>
    </submittedName>
</protein>
<evidence type="ECO:0000313" key="2">
    <source>
        <dbReference type="Proteomes" id="UP001064489"/>
    </source>
</evidence>
<gene>
    <name evidence="1" type="ORF">LWI28_020052</name>
</gene>
<organism evidence="1 2">
    <name type="scientific">Acer negundo</name>
    <name type="common">Box elder</name>
    <dbReference type="NCBI Taxonomy" id="4023"/>
    <lineage>
        <taxon>Eukaryota</taxon>
        <taxon>Viridiplantae</taxon>
        <taxon>Streptophyta</taxon>
        <taxon>Embryophyta</taxon>
        <taxon>Tracheophyta</taxon>
        <taxon>Spermatophyta</taxon>
        <taxon>Magnoliopsida</taxon>
        <taxon>eudicotyledons</taxon>
        <taxon>Gunneridae</taxon>
        <taxon>Pentapetalae</taxon>
        <taxon>rosids</taxon>
        <taxon>malvids</taxon>
        <taxon>Sapindales</taxon>
        <taxon>Sapindaceae</taxon>
        <taxon>Hippocastanoideae</taxon>
        <taxon>Acereae</taxon>
        <taxon>Acer</taxon>
    </lineage>
</organism>
<name>A0AAD5NR20_ACENE</name>